<proteinExistence type="inferred from homology"/>
<feature type="coiled-coil region" evidence="8">
    <location>
        <begin position="44"/>
        <end position="78"/>
    </location>
</feature>
<dbReference type="InterPro" id="IPR020069">
    <property type="entry name" value="Ribosomal_bL9_C"/>
</dbReference>
<dbReference type="InterPro" id="IPR020070">
    <property type="entry name" value="Ribosomal_bL9_N"/>
</dbReference>
<dbReference type="GO" id="GO:0005840">
    <property type="term" value="C:ribosome"/>
    <property type="evidence" value="ECO:0007669"/>
    <property type="project" value="UniProtKB-KW"/>
</dbReference>
<sequence length="147" mass="16103">MKVIFLQDVKGQGKKGEIKEVSEGYARNFLLPKGVVQIATEGAKKTLNQQVASAQKKKDNEKKEAQELAARLSELTLVIKAKAGEGGRLFGAITSKQISEALEQQKISVDKRKIELEEPIRALGVTKVTVKLYPDVKGTLSVQVVEE</sequence>
<comment type="caution">
    <text evidence="11">The sequence shown here is derived from an EMBL/GenBank/DDBJ whole genome shotgun (WGS) entry which is preliminary data.</text>
</comment>
<dbReference type="Gene3D" id="3.40.5.10">
    <property type="entry name" value="Ribosomal protein L9, N-terminal domain"/>
    <property type="match status" value="1"/>
</dbReference>
<dbReference type="SUPFAM" id="SSF55653">
    <property type="entry name" value="Ribosomal protein L9 C-domain"/>
    <property type="match status" value="1"/>
</dbReference>
<evidence type="ECO:0000313" key="12">
    <source>
        <dbReference type="Proteomes" id="UP000256977"/>
    </source>
</evidence>
<dbReference type="GO" id="GO:0019843">
    <property type="term" value="F:rRNA binding"/>
    <property type="evidence" value="ECO:0007669"/>
    <property type="project" value="UniProtKB-UniRule"/>
</dbReference>
<dbReference type="GO" id="GO:0006412">
    <property type="term" value="P:translation"/>
    <property type="evidence" value="ECO:0007669"/>
    <property type="project" value="UniProtKB-UniRule"/>
</dbReference>
<dbReference type="PANTHER" id="PTHR21368">
    <property type="entry name" value="50S RIBOSOMAL PROTEIN L9"/>
    <property type="match status" value="1"/>
</dbReference>
<keyword evidence="2 7" id="KW-0699">rRNA-binding</keyword>
<dbReference type="GO" id="GO:0003735">
    <property type="term" value="F:structural constituent of ribosome"/>
    <property type="evidence" value="ECO:0007669"/>
    <property type="project" value="InterPro"/>
</dbReference>
<dbReference type="EMBL" id="QRDZ01000008">
    <property type="protein sequence ID" value="RED83336.1"/>
    <property type="molecule type" value="Genomic_DNA"/>
</dbReference>
<organism evidence="11 12">
    <name type="scientific">Cohnella phaseoli</name>
    <dbReference type="NCBI Taxonomy" id="456490"/>
    <lineage>
        <taxon>Bacteria</taxon>
        <taxon>Bacillati</taxon>
        <taxon>Bacillota</taxon>
        <taxon>Bacilli</taxon>
        <taxon>Bacillales</taxon>
        <taxon>Paenibacillaceae</taxon>
        <taxon>Cohnella</taxon>
    </lineage>
</organism>
<evidence type="ECO:0000256" key="1">
    <source>
        <dbReference type="ARBA" id="ARBA00010605"/>
    </source>
</evidence>
<keyword evidence="5 7" id="KW-0687">Ribonucleoprotein</keyword>
<dbReference type="GO" id="GO:1990904">
    <property type="term" value="C:ribonucleoprotein complex"/>
    <property type="evidence" value="ECO:0007669"/>
    <property type="project" value="UniProtKB-KW"/>
</dbReference>
<gene>
    <name evidence="7" type="primary">rplI</name>
    <name evidence="11" type="ORF">DFP98_108179</name>
</gene>
<evidence type="ECO:0000256" key="4">
    <source>
        <dbReference type="ARBA" id="ARBA00022980"/>
    </source>
</evidence>
<evidence type="ECO:0000313" key="11">
    <source>
        <dbReference type="EMBL" id="RED83336.1"/>
    </source>
</evidence>
<dbReference type="AlphaFoldDB" id="A0A3D9KCN9"/>
<evidence type="ECO:0000256" key="3">
    <source>
        <dbReference type="ARBA" id="ARBA00022884"/>
    </source>
</evidence>
<evidence type="ECO:0000256" key="2">
    <source>
        <dbReference type="ARBA" id="ARBA00022730"/>
    </source>
</evidence>
<dbReference type="Pfam" id="PF01281">
    <property type="entry name" value="Ribosomal_L9_N"/>
    <property type="match status" value="1"/>
</dbReference>
<dbReference type="RefSeq" id="WP_116060934.1">
    <property type="nucleotide sequence ID" value="NZ_QRDZ01000008.1"/>
</dbReference>
<accession>A0A3D9KCN9</accession>
<name>A0A3D9KCN9_9BACL</name>
<evidence type="ECO:0000256" key="5">
    <source>
        <dbReference type="ARBA" id="ARBA00023274"/>
    </source>
</evidence>
<dbReference type="Proteomes" id="UP000256977">
    <property type="component" value="Unassembled WGS sequence"/>
</dbReference>
<keyword evidence="4 7" id="KW-0689">Ribosomal protein</keyword>
<dbReference type="NCBIfam" id="TIGR00158">
    <property type="entry name" value="L9"/>
    <property type="match status" value="1"/>
</dbReference>
<evidence type="ECO:0000259" key="9">
    <source>
        <dbReference type="Pfam" id="PF01281"/>
    </source>
</evidence>
<dbReference type="OrthoDB" id="9788336at2"/>
<comment type="similarity">
    <text evidence="1 7">Belongs to the bacterial ribosomal protein bL9 family.</text>
</comment>
<dbReference type="FunFam" id="3.10.430.100:FF:000002">
    <property type="entry name" value="50S ribosomal protein L9"/>
    <property type="match status" value="1"/>
</dbReference>
<protein>
    <recommendedName>
        <fullName evidence="6 7">Large ribosomal subunit protein bL9</fullName>
    </recommendedName>
</protein>
<dbReference type="HAMAP" id="MF_00503">
    <property type="entry name" value="Ribosomal_bL9"/>
    <property type="match status" value="1"/>
</dbReference>
<dbReference type="InterPro" id="IPR009027">
    <property type="entry name" value="Ribosomal_bL9/RNase_H1_N"/>
</dbReference>
<reference evidence="11 12" key="1">
    <citation type="submission" date="2018-07" db="EMBL/GenBank/DDBJ databases">
        <title>Genomic Encyclopedia of Type Strains, Phase III (KMG-III): the genomes of soil and plant-associated and newly described type strains.</title>
        <authorList>
            <person name="Whitman W."/>
        </authorList>
    </citation>
    <scope>NUCLEOTIDE SEQUENCE [LARGE SCALE GENOMIC DNA]</scope>
    <source>
        <strain evidence="11 12">CECT 7287</strain>
    </source>
</reference>
<keyword evidence="8" id="KW-0175">Coiled coil</keyword>
<dbReference type="SUPFAM" id="SSF55658">
    <property type="entry name" value="L9 N-domain-like"/>
    <property type="match status" value="1"/>
</dbReference>
<dbReference type="InterPro" id="IPR036791">
    <property type="entry name" value="Ribosomal_bL9_C_sf"/>
</dbReference>
<keyword evidence="12" id="KW-1185">Reference proteome</keyword>
<dbReference type="Pfam" id="PF03948">
    <property type="entry name" value="Ribosomal_L9_C"/>
    <property type="match status" value="1"/>
</dbReference>
<evidence type="ECO:0000256" key="7">
    <source>
        <dbReference type="HAMAP-Rule" id="MF_00503"/>
    </source>
</evidence>
<evidence type="ECO:0000256" key="8">
    <source>
        <dbReference type="SAM" id="Coils"/>
    </source>
</evidence>
<feature type="domain" description="Large ribosomal subunit protein bL9 C-terminal" evidence="10">
    <location>
        <begin position="63"/>
        <end position="146"/>
    </location>
</feature>
<evidence type="ECO:0000256" key="6">
    <source>
        <dbReference type="ARBA" id="ARBA00035292"/>
    </source>
</evidence>
<comment type="function">
    <text evidence="7">Binds to the 23S rRNA.</text>
</comment>
<dbReference type="InterPro" id="IPR036935">
    <property type="entry name" value="Ribosomal_bL9_N_sf"/>
</dbReference>
<evidence type="ECO:0000259" key="10">
    <source>
        <dbReference type="Pfam" id="PF03948"/>
    </source>
</evidence>
<dbReference type="InterPro" id="IPR000244">
    <property type="entry name" value="Ribosomal_bL9"/>
</dbReference>
<feature type="domain" description="Ribosomal protein L9" evidence="9">
    <location>
        <begin position="1"/>
        <end position="47"/>
    </location>
</feature>
<dbReference type="InterPro" id="IPR020594">
    <property type="entry name" value="Ribosomal_bL9_bac/chp"/>
</dbReference>
<dbReference type="Gene3D" id="3.10.430.100">
    <property type="entry name" value="Ribosomal protein L9, C-terminal domain"/>
    <property type="match status" value="1"/>
</dbReference>
<keyword evidence="3 7" id="KW-0694">RNA-binding</keyword>